<reference evidence="3 4" key="1">
    <citation type="submission" date="2018-05" db="EMBL/GenBank/DDBJ databases">
        <title>Zavarzinia sp. HR-AS.</title>
        <authorList>
            <person name="Lee Y."/>
            <person name="Jeon C.O."/>
        </authorList>
    </citation>
    <scope>NUCLEOTIDE SEQUENCE [LARGE SCALE GENOMIC DNA]</scope>
    <source>
        <strain evidence="3 4">HR-AS</strain>
    </source>
</reference>
<keyword evidence="3" id="KW-0238">DNA-binding</keyword>
<name>A0A317DUY1_9PROT</name>
<dbReference type="GO" id="GO:0003677">
    <property type="term" value="F:DNA binding"/>
    <property type="evidence" value="ECO:0007669"/>
    <property type="project" value="UniProtKB-KW"/>
</dbReference>
<dbReference type="EMBL" id="QGLE01000014">
    <property type="protein sequence ID" value="PWR18489.1"/>
    <property type="molecule type" value="Genomic_DNA"/>
</dbReference>
<dbReference type="AlphaFoldDB" id="A0A317DUY1"/>
<accession>A0A317DUY1</accession>
<dbReference type="InterPro" id="IPR007842">
    <property type="entry name" value="HEPN_dom"/>
</dbReference>
<comment type="caution">
    <text evidence="3">The sequence shown here is derived from an EMBL/GenBank/DDBJ whole genome shotgun (WGS) entry which is preliminary data.</text>
</comment>
<feature type="domain" description="HEPN" evidence="2">
    <location>
        <begin position="4"/>
        <end position="118"/>
    </location>
</feature>
<comment type="similarity">
    <text evidence="1">Belongs to the UPF0332 family.</text>
</comment>
<dbReference type="RefSeq" id="WP_109907737.1">
    <property type="nucleotide sequence ID" value="NZ_QGLE01000014.1"/>
</dbReference>
<sequence length="137" mass="14362">MKARVLLAKAEQAAASARLLASSGDADGACNRAYYAMFDAARAAPAAAGHDGGKTHKGVINAFSHHLIQNGILAKDLGRLLKQAEVRRYIADYGGDTIESADAAEMVAQADLFIAAIRETLPPSDQDTDIGRPDVPS</sequence>
<gene>
    <name evidence="3" type="ORF">DKG74_18890</name>
</gene>
<evidence type="ECO:0000259" key="2">
    <source>
        <dbReference type="Pfam" id="PF05168"/>
    </source>
</evidence>
<protein>
    <submittedName>
        <fullName evidence="3">DNA-binding protein</fullName>
    </submittedName>
</protein>
<evidence type="ECO:0000313" key="4">
    <source>
        <dbReference type="Proteomes" id="UP000245461"/>
    </source>
</evidence>
<keyword evidence="4" id="KW-1185">Reference proteome</keyword>
<dbReference type="OrthoDB" id="8004574at2"/>
<dbReference type="InterPro" id="IPR052226">
    <property type="entry name" value="UPF0332_toxin"/>
</dbReference>
<proteinExistence type="inferred from homology"/>
<dbReference type="PANTHER" id="PTHR36565">
    <property type="entry name" value="UPF0332 PROTEIN TM_1000"/>
    <property type="match status" value="1"/>
</dbReference>
<organism evidence="3 4">
    <name type="scientific">Zavarzinia aquatilis</name>
    <dbReference type="NCBI Taxonomy" id="2211142"/>
    <lineage>
        <taxon>Bacteria</taxon>
        <taxon>Pseudomonadati</taxon>
        <taxon>Pseudomonadota</taxon>
        <taxon>Alphaproteobacteria</taxon>
        <taxon>Rhodospirillales</taxon>
        <taxon>Zavarziniaceae</taxon>
        <taxon>Zavarzinia</taxon>
    </lineage>
</organism>
<evidence type="ECO:0000313" key="3">
    <source>
        <dbReference type="EMBL" id="PWR18489.1"/>
    </source>
</evidence>
<dbReference type="Gene3D" id="1.20.120.330">
    <property type="entry name" value="Nucleotidyltransferases domain 2"/>
    <property type="match status" value="1"/>
</dbReference>
<dbReference type="Pfam" id="PF05168">
    <property type="entry name" value="HEPN"/>
    <property type="match status" value="1"/>
</dbReference>
<dbReference type="Proteomes" id="UP000245461">
    <property type="component" value="Unassembled WGS sequence"/>
</dbReference>
<dbReference type="PANTHER" id="PTHR36565:SF1">
    <property type="entry name" value="UPF0332 PROTEIN TM_1000"/>
    <property type="match status" value="1"/>
</dbReference>
<evidence type="ECO:0000256" key="1">
    <source>
        <dbReference type="ARBA" id="ARBA00038248"/>
    </source>
</evidence>